<dbReference type="KEGG" id="scia:HUG15_05280"/>
<dbReference type="EMBL" id="CP054705">
    <property type="protein sequence ID" value="QQK75131.1"/>
    <property type="molecule type" value="Genomic_DNA"/>
</dbReference>
<dbReference type="PANTHER" id="PTHR11086">
    <property type="entry name" value="DEOXYCYTIDYLATE DEAMINASE-RELATED"/>
    <property type="match status" value="1"/>
</dbReference>
<dbReference type="RefSeq" id="WP_200127643.1">
    <property type="nucleotide sequence ID" value="NZ_CP054705.1"/>
</dbReference>
<evidence type="ECO:0000256" key="2">
    <source>
        <dbReference type="ARBA" id="ARBA00022723"/>
    </source>
</evidence>
<evidence type="ECO:0000256" key="3">
    <source>
        <dbReference type="ARBA" id="ARBA00022801"/>
    </source>
</evidence>
<dbReference type="GO" id="GO:0005737">
    <property type="term" value="C:cytoplasm"/>
    <property type="evidence" value="ECO:0007669"/>
    <property type="project" value="TreeGrafter"/>
</dbReference>
<sequence length="112" mass="12712">MATERCQKLYVKAVVYKGNRILGAGENRPITPCDDHTCHHNNHCINSVHAEAKALLEAGKQAKGASMRTTHEPCHQCRKLIIAAGIEKVYYENEKHDPLNYKFRGEVKWVKV</sequence>
<dbReference type="SUPFAM" id="SSF53927">
    <property type="entry name" value="Cytidine deaminase-like"/>
    <property type="match status" value="1"/>
</dbReference>
<dbReference type="PROSITE" id="PS00903">
    <property type="entry name" value="CYT_DCMP_DEAMINASES_1"/>
    <property type="match status" value="1"/>
</dbReference>
<protein>
    <submittedName>
        <fullName evidence="6">Deaminase</fullName>
    </submittedName>
</protein>
<proteinExistence type="inferred from homology"/>
<comment type="similarity">
    <text evidence="1">Belongs to the cytidine and deoxycytidylate deaminase family.</text>
</comment>
<evidence type="ECO:0000313" key="7">
    <source>
        <dbReference type="EMBL" id="QQK75131.1"/>
    </source>
</evidence>
<keyword evidence="2" id="KW-0479">Metal-binding</keyword>
<name>A0A7T6Z167_9BACI</name>
<dbReference type="GO" id="GO:0008270">
    <property type="term" value="F:zinc ion binding"/>
    <property type="evidence" value="ECO:0007669"/>
    <property type="project" value="InterPro"/>
</dbReference>
<dbReference type="InterPro" id="IPR016192">
    <property type="entry name" value="APOBEC/CMP_deaminase_Zn-bd"/>
</dbReference>
<dbReference type="PANTHER" id="PTHR11086:SF18">
    <property type="entry name" value="DEOXYCYTIDYLATE DEAMINASE"/>
    <property type="match status" value="1"/>
</dbReference>
<evidence type="ECO:0000256" key="4">
    <source>
        <dbReference type="ARBA" id="ARBA00022833"/>
    </source>
</evidence>
<gene>
    <name evidence="6" type="ORF">HUG15_05280</name>
    <name evidence="7" type="ORF">HUG15_05615</name>
</gene>
<feature type="domain" description="CMP/dCMP-type deaminase" evidence="5">
    <location>
        <begin position="1"/>
        <end position="106"/>
    </location>
</feature>
<dbReference type="InterPro" id="IPR002125">
    <property type="entry name" value="CMP_dCMP_dom"/>
</dbReference>
<dbReference type="Proteomes" id="UP000595823">
    <property type="component" value="Chromosome"/>
</dbReference>
<accession>A0A7T6Z167</accession>
<dbReference type="Gene3D" id="3.40.140.10">
    <property type="entry name" value="Cytidine Deaminase, domain 2"/>
    <property type="match status" value="1"/>
</dbReference>
<evidence type="ECO:0000313" key="8">
    <source>
        <dbReference type="Proteomes" id="UP000595823"/>
    </source>
</evidence>
<keyword evidence="3" id="KW-0378">Hydrolase</keyword>
<dbReference type="AlphaFoldDB" id="A0A7T6Z167"/>
<keyword evidence="8" id="KW-1185">Reference proteome</keyword>
<evidence type="ECO:0000259" key="5">
    <source>
        <dbReference type="PROSITE" id="PS51747"/>
    </source>
</evidence>
<evidence type="ECO:0000313" key="6">
    <source>
        <dbReference type="EMBL" id="QQK75070.1"/>
    </source>
</evidence>
<keyword evidence="4" id="KW-0862">Zinc</keyword>
<dbReference type="EMBL" id="CP054705">
    <property type="protein sequence ID" value="QQK75070.1"/>
    <property type="molecule type" value="Genomic_DNA"/>
</dbReference>
<dbReference type="PROSITE" id="PS51747">
    <property type="entry name" value="CYT_DCMP_DEAMINASES_2"/>
    <property type="match status" value="1"/>
</dbReference>
<dbReference type="KEGG" id="scia:HUG15_05615"/>
<evidence type="ECO:0000256" key="1">
    <source>
        <dbReference type="ARBA" id="ARBA00006576"/>
    </source>
</evidence>
<dbReference type="GO" id="GO:0004132">
    <property type="term" value="F:dCMP deaminase activity"/>
    <property type="evidence" value="ECO:0007669"/>
    <property type="project" value="TreeGrafter"/>
</dbReference>
<dbReference type="InterPro" id="IPR015517">
    <property type="entry name" value="dCMP_deaminase-rel"/>
</dbReference>
<dbReference type="Pfam" id="PF00383">
    <property type="entry name" value="dCMP_cyt_deam_1"/>
    <property type="match status" value="1"/>
</dbReference>
<organism evidence="6 8">
    <name type="scientific">Salicibibacter cibarius</name>
    <dbReference type="NCBI Taxonomy" id="2743000"/>
    <lineage>
        <taxon>Bacteria</taxon>
        <taxon>Bacillati</taxon>
        <taxon>Bacillota</taxon>
        <taxon>Bacilli</taxon>
        <taxon>Bacillales</taxon>
        <taxon>Bacillaceae</taxon>
        <taxon>Salicibibacter</taxon>
    </lineage>
</organism>
<dbReference type="InterPro" id="IPR016193">
    <property type="entry name" value="Cytidine_deaminase-like"/>
</dbReference>
<reference evidence="6 8" key="1">
    <citation type="submission" date="2020-06" db="EMBL/GenBank/DDBJ databases">
        <title>Genomic analysis of Salicibibacter sp. NKC5-3.</title>
        <authorList>
            <person name="Oh Y.J."/>
        </authorList>
    </citation>
    <scope>NUCLEOTIDE SEQUENCE [LARGE SCALE GENOMIC DNA]</scope>
    <source>
        <strain evidence="6 8">NKC5-3</strain>
    </source>
</reference>